<dbReference type="PANTHER" id="PTHR22776">
    <property type="entry name" value="MARVEL-CONTAINING POTENTIAL LIPID RAFT-ASSOCIATED PROTEIN"/>
    <property type="match status" value="1"/>
</dbReference>
<dbReference type="GO" id="GO:0019911">
    <property type="term" value="F:structural constituent of myelin sheath"/>
    <property type="evidence" value="ECO:0007669"/>
    <property type="project" value="TreeGrafter"/>
</dbReference>
<evidence type="ECO:0000256" key="1">
    <source>
        <dbReference type="ARBA" id="ARBA00004141"/>
    </source>
</evidence>
<feature type="transmembrane region" description="Helical" evidence="6">
    <location>
        <begin position="31"/>
        <end position="53"/>
    </location>
</feature>
<keyword evidence="2 5" id="KW-0812">Transmembrane</keyword>
<dbReference type="GeneID" id="103187844"/>
<keyword evidence="3 6" id="KW-1133">Transmembrane helix</keyword>
<feature type="transmembrane region" description="Helical" evidence="6">
    <location>
        <begin position="102"/>
        <end position="124"/>
    </location>
</feature>
<reference evidence="8" key="1">
    <citation type="journal article" date="2014" name="Nature">
        <title>Elephant shark genome provides unique insights into gnathostome evolution.</title>
        <authorList>
            <consortium name="International Elephant Shark Genome Sequencing Consortium"/>
            <person name="Venkatesh B."/>
            <person name="Lee A.P."/>
            <person name="Ravi V."/>
            <person name="Maurya A.K."/>
            <person name="Lian M.M."/>
            <person name="Swann J.B."/>
            <person name="Ohta Y."/>
            <person name="Flajnik M.F."/>
            <person name="Sutoh Y."/>
            <person name="Kasahara M."/>
            <person name="Hoon S."/>
            <person name="Gangu V."/>
            <person name="Roy S.W."/>
            <person name="Irimia M."/>
            <person name="Korzh V."/>
            <person name="Kondrychyn I."/>
            <person name="Lim Z.W."/>
            <person name="Tay B.H."/>
            <person name="Tohari S."/>
            <person name="Kong K.W."/>
            <person name="Ho S."/>
            <person name="Lorente-Galdos B."/>
            <person name="Quilez J."/>
            <person name="Marques-Bonet T."/>
            <person name="Raney B.J."/>
            <person name="Ingham P.W."/>
            <person name="Tay A."/>
            <person name="Hillier L.W."/>
            <person name="Minx P."/>
            <person name="Boehm T."/>
            <person name="Wilson R.K."/>
            <person name="Brenner S."/>
            <person name="Warren W.C."/>
        </authorList>
    </citation>
    <scope>NUCLEOTIDE SEQUENCE</scope>
    <source>
        <tissue evidence="8">Intestine</tissue>
    </source>
</reference>
<name>V9KG71_CALMI</name>
<dbReference type="OrthoDB" id="8877859at2759"/>
<dbReference type="PRINTS" id="PR01884">
    <property type="entry name" value="MALPROTEIN"/>
</dbReference>
<dbReference type="PANTHER" id="PTHR22776:SF42">
    <property type="entry name" value="PROTEIN MAL2"/>
    <property type="match status" value="1"/>
</dbReference>
<protein>
    <submittedName>
        <fullName evidence="8">Protein MAL2-like protein</fullName>
    </submittedName>
</protein>
<dbReference type="RefSeq" id="XP_042188388.1">
    <property type="nucleotide sequence ID" value="XM_042332454.1"/>
</dbReference>
<organism evidence="8">
    <name type="scientific">Callorhinchus milii</name>
    <name type="common">Ghost shark</name>
    <dbReference type="NCBI Taxonomy" id="7868"/>
    <lineage>
        <taxon>Eukaryota</taxon>
        <taxon>Metazoa</taxon>
        <taxon>Chordata</taxon>
        <taxon>Craniata</taxon>
        <taxon>Vertebrata</taxon>
        <taxon>Chondrichthyes</taxon>
        <taxon>Holocephali</taxon>
        <taxon>Chimaeriformes</taxon>
        <taxon>Callorhinchidae</taxon>
        <taxon>Callorhinchus</taxon>
    </lineage>
</organism>
<evidence type="ECO:0000256" key="6">
    <source>
        <dbReference type="SAM" id="Phobius"/>
    </source>
</evidence>
<keyword evidence="4 5" id="KW-0472">Membrane</keyword>
<dbReference type="AlphaFoldDB" id="V9KG71"/>
<dbReference type="PROSITE" id="PS51225">
    <property type="entry name" value="MARVEL"/>
    <property type="match status" value="1"/>
</dbReference>
<dbReference type="EMBL" id="JW864471">
    <property type="protein sequence ID" value="AFO96988.1"/>
    <property type="molecule type" value="mRNA"/>
</dbReference>
<evidence type="ECO:0000256" key="4">
    <source>
        <dbReference type="ARBA" id="ARBA00023136"/>
    </source>
</evidence>
<dbReference type="InterPro" id="IPR050578">
    <property type="entry name" value="MARVEL-CKLF_proteins"/>
</dbReference>
<accession>V9KG71</accession>
<comment type="subcellular location">
    <subcellularLocation>
        <location evidence="1">Membrane</location>
        <topology evidence="1">Multi-pass membrane protein</topology>
    </subcellularLocation>
</comment>
<feature type="domain" description="MARVEL" evidence="7">
    <location>
        <begin position="30"/>
        <end position="173"/>
    </location>
</feature>
<evidence type="ECO:0000256" key="3">
    <source>
        <dbReference type="ARBA" id="ARBA00022989"/>
    </source>
</evidence>
<evidence type="ECO:0000313" key="8">
    <source>
        <dbReference type="EMBL" id="AFO96988.1"/>
    </source>
</evidence>
<dbReference type="CTD" id="114569"/>
<evidence type="ECO:0000256" key="5">
    <source>
        <dbReference type="PROSITE-ProRule" id="PRU00581"/>
    </source>
</evidence>
<dbReference type="InterPro" id="IPR008253">
    <property type="entry name" value="Marvel"/>
</dbReference>
<dbReference type="GO" id="GO:0016020">
    <property type="term" value="C:membrane"/>
    <property type="evidence" value="ECO:0007669"/>
    <property type="project" value="UniProtKB-SubCell"/>
</dbReference>
<dbReference type="GO" id="GO:0042552">
    <property type="term" value="P:myelination"/>
    <property type="evidence" value="ECO:0007669"/>
    <property type="project" value="TreeGrafter"/>
</dbReference>
<feature type="transmembrane region" description="Helical" evidence="6">
    <location>
        <begin position="144"/>
        <end position="169"/>
    </location>
</feature>
<evidence type="ECO:0000259" key="7">
    <source>
        <dbReference type="PROSITE" id="PS51225"/>
    </source>
</evidence>
<evidence type="ECO:0000256" key="2">
    <source>
        <dbReference type="ARBA" id="ARBA00022692"/>
    </source>
</evidence>
<dbReference type="InterPro" id="IPR013295">
    <property type="entry name" value="MAL"/>
</dbReference>
<dbReference type="KEGG" id="cmk:103187844"/>
<dbReference type="Pfam" id="PF01284">
    <property type="entry name" value="MARVEL"/>
    <property type="match status" value="1"/>
</dbReference>
<feature type="transmembrane region" description="Helical" evidence="6">
    <location>
        <begin position="65"/>
        <end position="90"/>
    </location>
</feature>
<proteinExistence type="evidence at transcript level"/>
<sequence>MSAPAPNNTGVNPNIAFPAPRITLPVGLPVLQTYSGVLICLEILFGALVWILIAASNVPVPLLQGWVMFVSITACACSILYLLAYIFGIVLRVEVDWNFLDFAYHFVAFVCYFGASLLEAATTAGATHSIIHNNVSTLLSQQAYSLNVAATIFSFVVTMCYVCSFLLALRRWKL</sequence>